<dbReference type="AlphaFoldDB" id="A0A9W4SUI8"/>
<feature type="non-terminal residue" evidence="1">
    <location>
        <position position="1"/>
    </location>
</feature>
<accession>A0A9W4SUI8</accession>
<proteinExistence type="predicted"/>
<dbReference type="Proteomes" id="UP001153678">
    <property type="component" value="Unassembled WGS sequence"/>
</dbReference>
<protein>
    <submittedName>
        <fullName evidence="1">16044_t:CDS:1</fullName>
    </submittedName>
</protein>
<name>A0A9W4SUI8_9GLOM</name>
<dbReference type="EMBL" id="CAMKVN010002431">
    <property type="protein sequence ID" value="CAI2181077.1"/>
    <property type="molecule type" value="Genomic_DNA"/>
</dbReference>
<dbReference type="InterPro" id="IPR006597">
    <property type="entry name" value="Sel1-like"/>
</dbReference>
<organism evidence="1 2">
    <name type="scientific">Funneliformis geosporum</name>
    <dbReference type="NCBI Taxonomy" id="1117311"/>
    <lineage>
        <taxon>Eukaryota</taxon>
        <taxon>Fungi</taxon>
        <taxon>Fungi incertae sedis</taxon>
        <taxon>Mucoromycota</taxon>
        <taxon>Glomeromycotina</taxon>
        <taxon>Glomeromycetes</taxon>
        <taxon>Glomerales</taxon>
        <taxon>Glomeraceae</taxon>
        <taxon>Funneliformis</taxon>
    </lineage>
</organism>
<evidence type="ECO:0000313" key="1">
    <source>
        <dbReference type="EMBL" id="CAI2181077.1"/>
    </source>
</evidence>
<sequence length="102" mass="11866">MFLEKHKIQLRKVNSENEHNLASLSDYIFDQIGHLDIYEAFVKGVTNLFTENNTTLKEMFSGAAKDMPYPQYNLGDFYENGTNRDQEQAMFWYKKVAKNGSS</sequence>
<dbReference type="Gene3D" id="1.25.40.10">
    <property type="entry name" value="Tetratricopeptide repeat domain"/>
    <property type="match status" value="1"/>
</dbReference>
<dbReference type="InterPro" id="IPR011990">
    <property type="entry name" value="TPR-like_helical_dom_sf"/>
</dbReference>
<keyword evidence="2" id="KW-1185">Reference proteome</keyword>
<evidence type="ECO:0000313" key="2">
    <source>
        <dbReference type="Proteomes" id="UP001153678"/>
    </source>
</evidence>
<gene>
    <name evidence="1" type="ORF">FWILDA_LOCUS9902</name>
</gene>
<reference evidence="1" key="1">
    <citation type="submission" date="2022-08" db="EMBL/GenBank/DDBJ databases">
        <authorList>
            <person name="Kallberg Y."/>
            <person name="Tangrot J."/>
            <person name="Rosling A."/>
        </authorList>
    </citation>
    <scope>NUCLEOTIDE SEQUENCE</scope>
    <source>
        <strain evidence="1">Wild A</strain>
    </source>
</reference>
<comment type="caution">
    <text evidence="1">The sequence shown here is derived from an EMBL/GenBank/DDBJ whole genome shotgun (WGS) entry which is preliminary data.</text>
</comment>
<dbReference type="SUPFAM" id="SSF81901">
    <property type="entry name" value="HCP-like"/>
    <property type="match status" value="1"/>
</dbReference>
<dbReference type="OrthoDB" id="4062651at2759"/>
<dbReference type="SMART" id="SM00671">
    <property type="entry name" value="SEL1"/>
    <property type="match status" value="1"/>
</dbReference>